<dbReference type="PANTHER" id="PTHR21716">
    <property type="entry name" value="TRANSMEMBRANE PROTEIN"/>
    <property type="match status" value="1"/>
</dbReference>
<evidence type="ECO:0000256" key="2">
    <source>
        <dbReference type="ARBA" id="ARBA00009773"/>
    </source>
</evidence>
<gene>
    <name evidence="9" type="ORF">G4Y79_19690</name>
</gene>
<dbReference type="AlphaFoldDB" id="A0A7S8E7R0"/>
<dbReference type="KEGG" id="pmet:G4Y79_19690"/>
<evidence type="ECO:0000256" key="3">
    <source>
        <dbReference type="ARBA" id="ARBA00022448"/>
    </source>
</evidence>
<name>A0A7S8E7R0_9CHLR</name>
<dbReference type="GO" id="GO:0005886">
    <property type="term" value="C:plasma membrane"/>
    <property type="evidence" value="ECO:0007669"/>
    <property type="project" value="UniProtKB-SubCell"/>
</dbReference>
<feature type="transmembrane region" description="Helical" evidence="8">
    <location>
        <begin position="262"/>
        <end position="281"/>
    </location>
</feature>
<feature type="transmembrane region" description="Helical" evidence="8">
    <location>
        <begin position="321"/>
        <end position="340"/>
    </location>
</feature>
<keyword evidence="7 8" id="KW-0472">Membrane</keyword>
<keyword evidence="3" id="KW-0813">Transport</keyword>
<evidence type="ECO:0000256" key="8">
    <source>
        <dbReference type="SAM" id="Phobius"/>
    </source>
</evidence>
<accession>A0A7S8E7R0</accession>
<dbReference type="Pfam" id="PF01594">
    <property type="entry name" value="AI-2E_transport"/>
    <property type="match status" value="1"/>
</dbReference>
<dbReference type="EMBL" id="CP062983">
    <property type="protein sequence ID" value="QPC81889.1"/>
    <property type="molecule type" value="Genomic_DNA"/>
</dbReference>
<feature type="transmembrane region" description="Helical" evidence="8">
    <location>
        <begin position="196"/>
        <end position="221"/>
    </location>
</feature>
<keyword evidence="6 8" id="KW-1133">Transmembrane helix</keyword>
<evidence type="ECO:0000256" key="5">
    <source>
        <dbReference type="ARBA" id="ARBA00022692"/>
    </source>
</evidence>
<feature type="transmembrane region" description="Helical" evidence="8">
    <location>
        <begin position="84"/>
        <end position="105"/>
    </location>
</feature>
<dbReference type="RefSeq" id="WP_195169960.1">
    <property type="nucleotide sequence ID" value="NZ_CP062983.1"/>
</dbReference>
<dbReference type="GO" id="GO:0055085">
    <property type="term" value="P:transmembrane transport"/>
    <property type="evidence" value="ECO:0007669"/>
    <property type="project" value="TreeGrafter"/>
</dbReference>
<keyword evidence="5 8" id="KW-0812">Transmembrane</keyword>
<dbReference type="InterPro" id="IPR002549">
    <property type="entry name" value="AI-2E-like"/>
</dbReference>
<evidence type="ECO:0000256" key="6">
    <source>
        <dbReference type="ARBA" id="ARBA00022989"/>
    </source>
</evidence>
<comment type="subcellular location">
    <subcellularLocation>
        <location evidence="1">Cell membrane</location>
        <topology evidence="1">Multi-pass membrane protein</topology>
    </subcellularLocation>
</comment>
<evidence type="ECO:0000256" key="7">
    <source>
        <dbReference type="ARBA" id="ARBA00023136"/>
    </source>
</evidence>
<keyword evidence="4" id="KW-1003">Cell membrane</keyword>
<feature type="transmembrane region" description="Helical" evidence="8">
    <location>
        <begin position="360"/>
        <end position="388"/>
    </location>
</feature>
<feature type="transmembrane region" description="Helical" evidence="8">
    <location>
        <begin position="51"/>
        <end position="72"/>
    </location>
</feature>
<feature type="transmembrane region" description="Helical" evidence="8">
    <location>
        <begin position="293"/>
        <end position="314"/>
    </location>
</feature>
<keyword evidence="10" id="KW-1185">Reference proteome</keyword>
<organism evidence="9 10">
    <name type="scientific">Phototrophicus methaneseepsis</name>
    <dbReference type="NCBI Taxonomy" id="2710758"/>
    <lineage>
        <taxon>Bacteria</taxon>
        <taxon>Bacillati</taxon>
        <taxon>Chloroflexota</taxon>
        <taxon>Candidatus Thermofontia</taxon>
        <taxon>Phototrophicales</taxon>
        <taxon>Phototrophicaceae</taxon>
        <taxon>Phototrophicus</taxon>
    </lineage>
</organism>
<protein>
    <submittedName>
        <fullName evidence="9">AI-2E family transporter</fullName>
    </submittedName>
</protein>
<evidence type="ECO:0000256" key="4">
    <source>
        <dbReference type="ARBA" id="ARBA00022475"/>
    </source>
</evidence>
<evidence type="ECO:0000256" key="1">
    <source>
        <dbReference type="ARBA" id="ARBA00004651"/>
    </source>
</evidence>
<proteinExistence type="inferred from homology"/>
<reference evidence="9 10" key="1">
    <citation type="submission" date="2020-02" db="EMBL/GenBank/DDBJ databases">
        <authorList>
            <person name="Zheng R.K."/>
            <person name="Sun C.M."/>
        </authorList>
    </citation>
    <scope>NUCLEOTIDE SEQUENCE [LARGE SCALE GENOMIC DNA]</scope>
    <source>
        <strain evidence="10">rifampicinis</strain>
    </source>
</reference>
<sequence>MSVPPSTSPHYDELPTQSPQWGPRTKRLMFVILLVTIVVLGYFMVEILPLVIVAALLAFLLTPLTTFIQRRVLVIPPFRHSRGLAAVMSFVVAIFLITVVLLVIIPTTGEQVEDFVNTIPDMLADVEDTLEEVLSQPLMFRGEPILLEGEPIVPLDRIAEATGATNLNDVIRLSDIDLTQAAGTFFGSVSTLTGPAFSFVGGAFNTVINLTFLLMMTFYLLKDGGAFVEGFVNLAPDGYESDVRRIFTELGIVWNGYIRGQALLCIVMGVVVYIAAMLLGVPNAPILGLLSGILEFIPNLGPLLALVPAAFLGLVSESQTLPFLSGVPFAIVIIVVWTMLQNIEAVFLVPRIMGDSLHLHPFVVIIGVLGGAALAGALGVILAAPFIASGRVIGRYIYGKLTGRSPFLENPPDEGQEPTMPRFLVRWYRYLRLKLYEARTERSPV</sequence>
<dbReference type="PANTHER" id="PTHR21716:SF53">
    <property type="entry name" value="PERMEASE PERM-RELATED"/>
    <property type="match status" value="1"/>
</dbReference>
<dbReference type="Proteomes" id="UP000594468">
    <property type="component" value="Chromosome"/>
</dbReference>
<evidence type="ECO:0000313" key="9">
    <source>
        <dbReference type="EMBL" id="QPC81889.1"/>
    </source>
</evidence>
<comment type="similarity">
    <text evidence="2">Belongs to the autoinducer-2 exporter (AI-2E) (TC 2.A.86) family.</text>
</comment>
<evidence type="ECO:0000313" key="10">
    <source>
        <dbReference type="Proteomes" id="UP000594468"/>
    </source>
</evidence>